<feature type="compositionally biased region" description="Polar residues" evidence="1">
    <location>
        <begin position="46"/>
        <end position="55"/>
    </location>
</feature>
<feature type="region of interest" description="Disordered" evidence="1">
    <location>
        <begin position="27"/>
        <end position="61"/>
    </location>
</feature>
<comment type="caution">
    <text evidence="3">The sequence shown here is derived from an EMBL/GenBank/DDBJ whole genome shotgun (WGS) entry which is preliminary data.</text>
</comment>
<organism evidence="3 4">
    <name type="scientific">Mycena albidolilacea</name>
    <dbReference type="NCBI Taxonomy" id="1033008"/>
    <lineage>
        <taxon>Eukaryota</taxon>
        <taxon>Fungi</taxon>
        <taxon>Dikarya</taxon>
        <taxon>Basidiomycota</taxon>
        <taxon>Agaricomycotina</taxon>
        <taxon>Agaricomycetes</taxon>
        <taxon>Agaricomycetidae</taxon>
        <taxon>Agaricales</taxon>
        <taxon>Marasmiineae</taxon>
        <taxon>Mycenaceae</taxon>
        <taxon>Mycena</taxon>
    </lineage>
</organism>
<evidence type="ECO:0000313" key="3">
    <source>
        <dbReference type="EMBL" id="KAJ7302030.1"/>
    </source>
</evidence>
<name>A0AAD6YZ39_9AGAR</name>
<dbReference type="Proteomes" id="UP001218218">
    <property type="component" value="Unassembled WGS sequence"/>
</dbReference>
<evidence type="ECO:0000256" key="2">
    <source>
        <dbReference type="SAM" id="SignalP"/>
    </source>
</evidence>
<feature type="chain" id="PRO_5042188781" evidence="2">
    <location>
        <begin position="20"/>
        <end position="133"/>
    </location>
</feature>
<keyword evidence="4" id="KW-1185">Reference proteome</keyword>
<keyword evidence="2" id="KW-0732">Signal</keyword>
<dbReference type="EMBL" id="JARIHO010000122">
    <property type="protein sequence ID" value="KAJ7302030.1"/>
    <property type="molecule type" value="Genomic_DNA"/>
</dbReference>
<accession>A0AAD6YZ39</accession>
<gene>
    <name evidence="3" type="ORF">DFH08DRAFT_978258</name>
</gene>
<feature type="signal peptide" evidence="2">
    <location>
        <begin position="1"/>
        <end position="19"/>
    </location>
</feature>
<evidence type="ECO:0000256" key="1">
    <source>
        <dbReference type="SAM" id="MobiDB-lite"/>
    </source>
</evidence>
<dbReference type="AlphaFoldDB" id="A0AAD6YZ39"/>
<sequence length="133" mass="14723">MINKLLFTALLSIIVQGQGAVSVPQEVPRTSTAEDHTTCPAPKTRSAVSPVQSPFSEPPQNPDTALSRLFGVAVCRSVLGLFYASFRRGFVVGVIVPSSTVKASRFRETWIRLRLSNLESKERNEKEHRERAN</sequence>
<reference evidence="3" key="1">
    <citation type="submission" date="2023-03" db="EMBL/GenBank/DDBJ databases">
        <title>Massive genome expansion in bonnet fungi (Mycena s.s.) driven by repeated elements and novel gene families across ecological guilds.</title>
        <authorList>
            <consortium name="Lawrence Berkeley National Laboratory"/>
            <person name="Harder C.B."/>
            <person name="Miyauchi S."/>
            <person name="Viragh M."/>
            <person name="Kuo A."/>
            <person name="Thoen E."/>
            <person name="Andreopoulos B."/>
            <person name="Lu D."/>
            <person name="Skrede I."/>
            <person name="Drula E."/>
            <person name="Henrissat B."/>
            <person name="Morin E."/>
            <person name="Kohler A."/>
            <person name="Barry K."/>
            <person name="LaButti K."/>
            <person name="Morin E."/>
            <person name="Salamov A."/>
            <person name="Lipzen A."/>
            <person name="Mereny Z."/>
            <person name="Hegedus B."/>
            <person name="Baldrian P."/>
            <person name="Stursova M."/>
            <person name="Weitz H."/>
            <person name="Taylor A."/>
            <person name="Grigoriev I.V."/>
            <person name="Nagy L.G."/>
            <person name="Martin F."/>
            <person name="Kauserud H."/>
        </authorList>
    </citation>
    <scope>NUCLEOTIDE SEQUENCE</scope>
    <source>
        <strain evidence="3">CBHHK002</strain>
    </source>
</reference>
<evidence type="ECO:0000313" key="4">
    <source>
        <dbReference type="Proteomes" id="UP001218218"/>
    </source>
</evidence>
<protein>
    <submittedName>
        <fullName evidence="3">Uncharacterized protein</fullName>
    </submittedName>
</protein>
<proteinExistence type="predicted"/>